<dbReference type="InterPro" id="IPR027806">
    <property type="entry name" value="HARBI1_dom"/>
</dbReference>
<dbReference type="PANTHER" id="PTHR22930">
    <property type="match status" value="1"/>
</dbReference>
<comment type="similarity">
    <text evidence="3">Belongs to the HARBI1 family.</text>
</comment>
<evidence type="ECO:0000259" key="8">
    <source>
        <dbReference type="Pfam" id="PF13359"/>
    </source>
</evidence>
<dbReference type="VEuPathDB" id="VectorBase:LOC119185972"/>
<dbReference type="InterPro" id="IPR045249">
    <property type="entry name" value="HARBI1-like"/>
</dbReference>
<gene>
    <name evidence="9" type="ORF">HPB51_027911</name>
</gene>
<keyword evidence="6" id="KW-0378">Hydrolase</keyword>
<keyword evidence="10" id="KW-1185">Reference proteome</keyword>
<organism evidence="9 10">
    <name type="scientific">Rhipicephalus microplus</name>
    <name type="common">Cattle tick</name>
    <name type="synonym">Boophilus microplus</name>
    <dbReference type="NCBI Taxonomy" id="6941"/>
    <lineage>
        <taxon>Eukaryota</taxon>
        <taxon>Metazoa</taxon>
        <taxon>Ecdysozoa</taxon>
        <taxon>Arthropoda</taxon>
        <taxon>Chelicerata</taxon>
        <taxon>Arachnida</taxon>
        <taxon>Acari</taxon>
        <taxon>Parasitiformes</taxon>
        <taxon>Ixodida</taxon>
        <taxon>Ixodoidea</taxon>
        <taxon>Ixodidae</taxon>
        <taxon>Rhipicephalinae</taxon>
        <taxon>Rhipicephalus</taxon>
        <taxon>Boophilus</taxon>
    </lineage>
</organism>
<reference evidence="9" key="1">
    <citation type="journal article" date="2020" name="Cell">
        <title>Large-Scale Comparative Analyses of Tick Genomes Elucidate Their Genetic Diversity and Vector Capacities.</title>
        <authorList>
            <consortium name="Tick Genome and Microbiome Consortium (TIGMIC)"/>
            <person name="Jia N."/>
            <person name="Wang J."/>
            <person name="Shi W."/>
            <person name="Du L."/>
            <person name="Sun Y."/>
            <person name="Zhan W."/>
            <person name="Jiang J.F."/>
            <person name="Wang Q."/>
            <person name="Zhang B."/>
            <person name="Ji P."/>
            <person name="Bell-Sakyi L."/>
            <person name="Cui X.M."/>
            <person name="Yuan T.T."/>
            <person name="Jiang B.G."/>
            <person name="Yang W.F."/>
            <person name="Lam T.T."/>
            <person name="Chang Q.C."/>
            <person name="Ding S.J."/>
            <person name="Wang X.J."/>
            <person name="Zhu J.G."/>
            <person name="Ruan X.D."/>
            <person name="Zhao L."/>
            <person name="Wei J.T."/>
            <person name="Ye R.Z."/>
            <person name="Que T.C."/>
            <person name="Du C.H."/>
            <person name="Zhou Y.H."/>
            <person name="Cheng J.X."/>
            <person name="Dai P.F."/>
            <person name="Guo W.B."/>
            <person name="Han X.H."/>
            <person name="Huang E.J."/>
            <person name="Li L.F."/>
            <person name="Wei W."/>
            <person name="Gao Y.C."/>
            <person name="Liu J.Z."/>
            <person name="Shao H.Z."/>
            <person name="Wang X."/>
            <person name="Wang C.C."/>
            <person name="Yang T.C."/>
            <person name="Huo Q.B."/>
            <person name="Li W."/>
            <person name="Chen H.Y."/>
            <person name="Chen S.E."/>
            <person name="Zhou L.G."/>
            <person name="Ni X.B."/>
            <person name="Tian J.H."/>
            <person name="Sheng Y."/>
            <person name="Liu T."/>
            <person name="Pan Y.S."/>
            <person name="Xia L.Y."/>
            <person name="Li J."/>
            <person name="Zhao F."/>
            <person name="Cao W.C."/>
        </authorList>
    </citation>
    <scope>NUCLEOTIDE SEQUENCE</scope>
    <source>
        <strain evidence="9">Rmic-2018</strain>
    </source>
</reference>
<comment type="cofactor">
    <cofactor evidence="1">
        <name>a divalent metal cation</name>
        <dbReference type="ChEBI" id="CHEBI:60240"/>
    </cofactor>
</comment>
<evidence type="ECO:0000256" key="5">
    <source>
        <dbReference type="ARBA" id="ARBA00022723"/>
    </source>
</evidence>
<reference evidence="9" key="2">
    <citation type="submission" date="2021-09" db="EMBL/GenBank/DDBJ databases">
        <authorList>
            <person name="Jia N."/>
            <person name="Wang J."/>
            <person name="Shi W."/>
            <person name="Du L."/>
            <person name="Sun Y."/>
            <person name="Zhan W."/>
            <person name="Jiang J."/>
            <person name="Wang Q."/>
            <person name="Zhang B."/>
            <person name="Ji P."/>
            <person name="Sakyi L.B."/>
            <person name="Cui X."/>
            <person name="Yuan T."/>
            <person name="Jiang B."/>
            <person name="Yang W."/>
            <person name="Lam T.T.-Y."/>
            <person name="Chang Q."/>
            <person name="Ding S."/>
            <person name="Wang X."/>
            <person name="Zhu J."/>
            <person name="Ruan X."/>
            <person name="Zhao L."/>
            <person name="Wei J."/>
            <person name="Que T."/>
            <person name="Du C."/>
            <person name="Cheng J."/>
            <person name="Dai P."/>
            <person name="Han X."/>
            <person name="Huang E."/>
            <person name="Gao Y."/>
            <person name="Liu J."/>
            <person name="Shao H."/>
            <person name="Ye R."/>
            <person name="Li L."/>
            <person name="Wei W."/>
            <person name="Wang X."/>
            <person name="Wang C."/>
            <person name="Huo Q."/>
            <person name="Li W."/>
            <person name="Guo W."/>
            <person name="Chen H."/>
            <person name="Chen S."/>
            <person name="Zhou L."/>
            <person name="Zhou L."/>
            <person name="Ni X."/>
            <person name="Tian J."/>
            <person name="Zhou Y."/>
            <person name="Sheng Y."/>
            <person name="Liu T."/>
            <person name="Pan Y."/>
            <person name="Xia L."/>
            <person name="Li J."/>
            <person name="Zhao F."/>
            <person name="Cao W."/>
        </authorList>
    </citation>
    <scope>NUCLEOTIDE SEQUENCE</scope>
    <source>
        <strain evidence="9">Rmic-2018</strain>
        <tissue evidence="9">Larvae</tissue>
    </source>
</reference>
<comment type="subcellular location">
    <subcellularLocation>
        <location evidence="2">Nucleus</location>
    </subcellularLocation>
</comment>
<dbReference type="PANTHER" id="PTHR22930:SF289">
    <property type="entry name" value="DDE TNP4 DOMAIN-CONTAINING PROTEIN-RELATED"/>
    <property type="match status" value="1"/>
</dbReference>
<dbReference type="Proteomes" id="UP000821866">
    <property type="component" value="Unassembled WGS sequence"/>
</dbReference>
<dbReference type="AlphaFoldDB" id="A0A9J6CYR8"/>
<dbReference type="Pfam" id="PF13359">
    <property type="entry name" value="DDE_Tnp_4"/>
    <property type="match status" value="1"/>
</dbReference>
<evidence type="ECO:0000256" key="6">
    <source>
        <dbReference type="ARBA" id="ARBA00022801"/>
    </source>
</evidence>
<dbReference type="GO" id="GO:0004518">
    <property type="term" value="F:nuclease activity"/>
    <property type="evidence" value="ECO:0007669"/>
    <property type="project" value="UniProtKB-KW"/>
</dbReference>
<keyword evidence="4" id="KW-0540">Nuclease</keyword>
<keyword evidence="5" id="KW-0479">Metal-binding</keyword>
<proteinExistence type="inferred from homology"/>
<evidence type="ECO:0000256" key="1">
    <source>
        <dbReference type="ARBA" id="ARBA00001968"/>
    </source>
</evidence>
<sequence>MASWADGSAADFRDFLNRVCDFAFGEVCRYSPAVRIVRDAVNPMEFYDEEDFSLRFRFTKASVIAIMSELQLKKNTDRRGTPLPPLLKVLITLRFYGTGAMQTVVGDLVRVSQQYVSRCVWEITKVICLRLFPKYVRLPDAADANAVMARFYAIGLFLGVTGCIDCTHVPIVSPGGENPEVFRNRKGYFSLNVQQNITNSRVMALYEQKAVPGVLLGDQGYACLPFLMTPLKNPQTRAEKRYNKSQIKTRNSVERTFGVWKRRFACLRVKLLTDTDRSAAIITACAVLHNIACLRRDPCPLSDEAHPDVNLPDNPSQRDPDTVAGAQVHSCYIRRIKASLEFYVECVLQQRQPASADIPHT</sequence>
<evidence type="ECO:0000256" key="7">
    <source>
        <dbReference type="ARBA" id="ARBA00023242"/>
    </source>
</evidence>
<dbReference type="GO" id="GO:0016787">
    <property type="term" value="F:hydrolase activity"/>
    <property type="evidence" value="ECO:0007669"/>
    <property type="project" value="UniProtKB-KW"/>
</dbReference>
<protein>
    <recommendedName>
        <fullName evidence="8">DDE Tnp4 domain-containing protein</fullName>
    </recommendedName>
</protein>
<feature type="domain" description="DDE Tnp4" evidence="8">
    <location>
        <begin position="211"/>
        <end position="290"/>
    </location>
</feature>
<keyword evidence="7" id="KW-0539">Nucleus</keyword>
<dbReference type="GO" id="GO:0005634">
    <property type="term" value="C:nucleus"/>
    <property type="evidence" value="ECO:0007669"/>
    <property type="project" value="UniProtKB-SubCell"/>
</dbReference>
<name>A0A9J6CYR8_RHIMP</name>
<dbReference type="GO" id="GO:0046872">
    <property type="term" value="F:metal ion binding"/>
    <property type="evidence" value="ECO:0007669"/>
    <property type="project" value="UniProtKB-KW"/>
</dbReference>
<evidence type="ECO:0000313" key="9">
    <source>
        <dbReference type="EMBL" id="KAH7958100.1"/>
    </source>
</evidence>
<evidence type="ECO:0000313" key="10">
    <source>
        <dbReference type="Proteomes" id="UP000821866"/>
    </source>
</evidence>
<evidence type="ECO:0000256" key="4">
    <source>
        <dbReference type="ARBA" id="ARBA00022722"/>
    </source>
</evidence>
<accession>A0A9J6CYR8</accession>
<evidence type="ECO:0000256" key="3">
    <source>
        <dbReference type="ARBA" id="ARBA00006958"/>
    </source>
</evidence>
<dbReference type="EMBL" id="JABSTU010004509">
    <property type="protein sequence ID" value="KAH7958100.1"/>
    <property type="molecule type" value="Genomic_DNA"/>
</dbReference>
<comment type="caution">
    <text evidence="9">The sequence shown here is derived from an EMBL/GenBank/DDBJ whole genome shotgun (WGS) entry which is preliminary data.</text>
</comment>
<evidence type="ECO:0000256" key="2">
    <source>
        <dbReference type="ARBA" id="ARBA00004123"/>
    </source>
</evidence>